<dbReference type="AlphaFoldDB" id="A0A6B9ZMX5"/>
<evidence type="ECO:0000256" key="1">
    <source>
        <dbReference type="SAM" id="SignalP"/>
    </source>
</evidence>
<keyword evidence="1" id="KW-0732">Signal</keyword>
<dbReference type="EMBL" id="CP048113">
    <property type="protein sequence ID" value="QHS63209.1"/>
    <property type="molecule type" value="Genomic_DNA"/>
</dbReference>
<evidence type="ECO:0000313" key="3">
    <source>
        <dbReference type="Proteomes" id="UP000476411"/>
    </source>
</evidence>
<feature type="signal peptide" evidence="1">
    <location>
        <begin position="1"/>
        <end position="19"/>
    </location>
</feature>
<dbReference type="Proteomes" id="UP000476411">
    <property type="component" value="Chromosome"/>
</dbReference>
<gene>
    <name evidence="2" type="ORF">GWR21_27575</name>
</gene>
<feature type="chain" id="PRO_5025656850" evidence="1">
    <location>
        <begin position="20"/>
        <end position="506"/>
    </location>
</feature>
<dbReference type="KEGG" id="chih:GWR21_27575"/>
<sequence>MKYLFVMPVFLLLCLMSHAQIKMKAQSPFLENDKRTTIQRVLLMKNGCTFYLGINKKEMTVNIYSPKFKLSSSKQLPPPVGKESAFKVKGLYDTNGDITALVSTILEHQVVLKRLVFDGKNGALKEDSVISQLEKVSYFKHMGVAVGVPEPDFFSQAMPEGNGYAVVSVNSFHADRNKRIAVSIYGTDNKELSHAFYKSPEEKYKYMEFLGLAPFEKDKLGILAYGYNTAASGGKECELIFGQLIAGDTVLTMDKLGTTRKPANASIAKYNPASKKLMLLTMDTREGYSTTVVDPIGRIAKSNLLAKYKESGAPQDLFANEDGTFTAVFESITITNIHTLKKFEMKDYDVKVLSEKDMEIVQHYRIPRFQRRDNTLRSIFFQNANEYFELAYKEPSAMDAFNYLSANGKNYLFLNDNPDNVERGQTGEKLREIKSLEKNDAFYYKLSGTKEVPAVDYLFDKPAENGDHNRGVFKACDYSADKQLYVVVKAEEQGKHTGSRLVWMKL</sequence>
<keyword evidence="3" id="KW-1185">Reference proteome</keyword>
<name>A0A6B9ZMX5_9BACT</name>
<dbReference type="RefSeq" id="WP_162334932.1">
    <property type="nucleotide sequence ID" value="NZ_CP048113.1"/>
</dbReference>
<accession>A0A6B9ZMX5</accession>
<evidence type="ECO:0000313" key="2">
    <source>
        <dbReference type="EMBL" id="QHS63209.1"/>
    </source>
</evidence>
<organism evidence="2 3">
    <name type="scientific">Chitinophaga agri</name>
    <dbReference type="NCBI Taxonomy" id="2703787"/>
    <lineage>
        <taxon>Bacteria</taxon>
        <taxon>Pseudomonadati</taxon>
        <taxon>Bacteroidota</taxon>
        <taxon>Chitinophagia</taxon>
        <taxon>Chitinophagales</taxon>
        <taxon>Chitinophagaceae</taxon>
        <taxon>Chitinophaga</taxon>
    </lineage>
</organism>
<reference evidence="2 3" key="1">
    <citation type="submission" date="2020-01" db="EMBL/GenBank/DDBJ databases">
        <title>Complete genome sequence of Chitinophaga sp. H33E-04 isolated from quinoa roots.</title>
        <authorList>
            <person name="Weon H.-Y."/>
            <person name="Lee S.A."/>
        </authorList>
    </citation>
    <scope>NUCLEOTIDE SEQUENCE [LARGE SCALE GENOMIC DNA]</scope>
    <source>
        <strain evidence="2 3">H33E-04</strain>
    </source>
</reference>
<proteinExistence type="predicted"/>
<protein>
    <submittedName>
        <fullName evidence="2">Uncharacterized protein</fullName>
    </submittedName>
</protein>